<proteinExistence type="predicted"/>
<feature type="region of interest" description="Disordered" evidence="1">
    <location>
        <begin position="69"/>
        <end position="173"/>
    </location>
</feature>
<dbReference type="OrthoDB" id="2506837at2759"/>
<gene>
    <name evidence="2" type="ORF">O181_002840</name>
</gene>
<feature type="compositionally biased region" description="Basic and acidic residues" evidence="1">
    <location>
        <begin position="72"/>
        <end position="93"/>
    </location>
</feature>
<organism evidence="2 3">
    <name type="scientific">Austropuccinia psidii MF-1</name>
    <dbReference type="NCBI Taxonomy" id="1389203"/>
    <lineage>
        <taxon>Eukaryota</taxon>
        <taxon>Fungi</taxon>
        <taxon>Dikarya</taxon>
        <taxon>Basidiomycota</taxon>
        <taxon>Pucciniomycotina</taxon>
        <taxon>Pucciniomycetes</taxon>
        <taxon>Pucciniales</taxon>
        <taxon>Sphaerophragmiaceae</taxon>
        <taxon>Austropuccinia</taxon>
    </lineage>
</organism>
<keyword evidence="3" id="KW-1185">Reference proteome</keyword>
<name>A0A9Q3BDT0_9BASI</name>
<protein>
    <submittedName>
        <fullName evidence="2">Uncharacterized protein</fullName>
    </submittedName>
</protein>
<sequence>MAESERASGTVRRQRERCLPKVPIEYKNTQPPKGLPLDFYSIKWFKLLDQNQRRNIMNIHKVAFLPNPEESLIPKRHDNEKTSDKNFTRKYDDIISDDYNIEKMSESNDECSEESNGESIDLEGTSPDVSEEESNGVYEPGEYDYSDEEDKVNESSLEAGEDNNEDKMDGVED</sequence>
<evidence type="ECO:0000313" key="2">
    <source>
        <dbReference type="EMBL" id="MBW0463125.1"/>
    </source>
</evidence>
<reference evidence="2" key="1">
    <citation type="submission" date="2021-03" db="EMBL/GenBank/DDBJ databases">
        <title>Draft genome sequence of rust myrtle Austropuccinia psidii MF-1, a brazilian biotype.</title>
        <authorList>
            <person name="Quecine M.C."/>
            <person name="Pachon D.M.R."/>
            <person name="Bonatelli M.L."/>
            <person name="Correr F.H."/>
            <person name="Franceschini L.M."/>
            <person name="Leite T.F."/>
            <person name="Margarido G.R.A."/>
            <person name="Almeida C.A."/>
            <person name="Ferrarezi J.A."/>
            <person name="Labate C.A."/>
        </authorList>
    </citation>
    <scope>NUCLEOTIDE SEQUENCE</scope>
    <source>
        <strain evidence="2">MF-1</strain>
    </source>
</reference>
<dbReference type="AlphaFoldDB" id="A0A9Q3BDT0"/>
<dbReference type="Proteomes" id="UP000765509">
    <property type="component" value="Unassembled WGS sequence"/>
</dbReference>
<dbReference type="EMBL" id="AVOT02000489">
    <property type="protein sequence ID" value="MBW0463125.1"/>
    <property type="molecule type" value="Genomic_DNA"/>
</dbReference>
<accession>A0A9Q3BDT0</accession>
<evidence type="ECO:0000313" key="3">
    <source>
        <dbReference type="Proteomes" id="UP000765509"/>
    </source>
</evidence>
<feature type="compositionally biased region" description="Acidic residues" evidence="1">
    <location>
        <begin position="107"/>
        <end position="116"/>
    </location>
</feature>
<feature type="compositionally biased region" description="Acidic residues" evidence="1">
    <location>
        <begin position="141"/>
        <end position="151"/>
    </location>
</feature>
<comment type="caution">
    <text evidence="2">The sequence shown here is derived from an EMBL/GenBank/DDBJ whole genome shotgun (WGS) entry which is preliminary data.</text>
</comment>
<evidence type="ECO:0000256" key="1">
    <source>
        <dbReference type="SAM" id="MobiDB-lite"/>
    </source>
</evidence>